<evidence type="ECO:0000313" key="1">
    <source>
        <dbReference type="EMBL" id="MCJ7859281.1"/>
    </source>
</evidence>
<dbReference type="AlphaFoldDB" id="A0A9X1WIN7"/>
<reference evidence="1" key="1">
    <citation type="submission" date="2022-04" db="EMBL/GenBank/DDBJ databases">
        <title>Corynebacterium kalidii LD5P10.</title>
        <authorList>
            <person name="Sun J.Q."/>
        </authorList>
    </citation>
    <scope>NUCLEOTIDE SEQUENCE</scope>
    <source>
        <strain evidence="1">LD5P10</strain>
    </source>
</reference>
<dbReference type="RefSeq" id="WP_244805010.1">
    <property type="nucleotide sequence ID" value="NZ_JALIEA010000017.1"/>
</dbReference>
<protein>
    <submittedName>
        <fullName evidence="1">Uncharacterized protein</fullName>
    </submittedName>
</protein>
<comment type="caution">
    <text evidence="1">The sequence shown here is derived from an EMBL/GenBank/DDBJ whole genome shotgun (WGS) entry which is preliminary data.</text>
</comment>
<dbReference type="Proteomes" id="UP001139207">
    <property type="component" value="Unassembled WGS sequence"/>
</dbReference>
<sequence>MSDLVLGPVIGKLGGAADPVPIPLTPGVGDRTASLPDGEWLLIVRATRTSVGSSRLTIRAGGEPVAELGLSGHAMLAVRHVSGDVTLDGSGVVTFTDAVAFPDPTS</sequence>
<evidence type="ECO:0000313" key="2">
    <source>
        <dbReference type="Proteomes" id="UP001139207"/>
    </source>
</evidence>
<proteinExistence type="predicted"/>
<accession>A0A9X1WIN7</accession>
<name>A0A9X1WIN7_9CORY</name>
<gene>
    <name evidence="1" type="ORF">MUN33_11255</name>
</gene>
<dbReference type="EMBL" id="JALIEA010000017">
    <property type="protein sequence ID" value="MCJ7859281.1"/>
    <property type="molecule type" value="Genomic_DNA"/>
</dbReference>
<organism evidence="1 2">
    <name type="scientific">Corynebacterium kalidii</name>
    <dbReference type="NCBI Taxonomy" id="2931982"/>
    <lineage>
        <taxon>Bacteria</taxon>
        <taxon>Bacillati</taxon>
        <taxon>Actinomycetota</taxon>
        <taxon>Actinomycetes</taxon>
        <taxon>Mycobacteriales</taxon>
        <taxon>Corynebacteriaceae</taxon>
        <taxon>Corynebacterium</taxon>
    </lineage>
</organism>
<keyword evidence="2" id="KW-1185">Reference proteome</keyword>